<dbReference type="InterPro" id="IPR003587">
    <property type="entry name" value="Hint_dom_N"/>
</dbReference>
<dbReference type="InterPro" id="IPR022385">
    <property type="entry name" value="Rhs_assc_core"/>
</dbReference>
<dbReference type="Pfam" id="PF05593">
    <property type="entry name" value="RHS_repeat"/>
    <property type="match status" value="1"/>
</dbReference>
<keyword evidence="5" id="KW-1185">Reference proteome</keyword>
<proteinExistence type="predicted"/>
<dbReference type="SMART" id="SM00306">
    <property type="entry name" value="HintN"/>
    <property type="match status" value="1"/>
</dbReference>
<dbReference type="RefSeq" id="WP_167984463.1">
    <property type="nucleotide sequence ID" value="NZ_JAATEJ010000016.1"/>
</dbReference>
<organism evidence="4 5">
    <name type="scientific">Actinacidiphila epipremni</name>
    <dbReference type="NCBI Taxonomy" id="2053013"/>
    <lineage>
        <taxon>Bacteria</taxon>
        <taxon>Bacillati</taxon>
        <taxon>Actinomycetota</taxon>
        <taxon>Actinomycetes</taxon>
        <taxon>Kitasatosporales</taxon>
        <taxon>Streptomycetaceae</taxon>
        <taxon>Actinacidiphila</taxon>
    </lineage>
</organism>
<accession>A0ABX0ZV22</accession>
<dbReference type="InterPro" id="IPR031325">
    <property type="entry name" value="RHS_repeat"/>
</dbReference>
<feature type="region of interest" description="Disordered" evidence="1">
    <location>
        <begin position="1080"/>
        <end position="1102"/>
    </location>
</feature>
<reference evidence="4 5" key="1">
    <citation type="submission" date="2020-03" db="EMBL/GenBank/DDBJ databases">
        <title>WGS of actinomycetes isolated from Thailand.</title>
        <authorList>
            <person name="Thawai C."/>
        </authorList>
    </citation>
    <scope>NUCLEOTIDE SEQUENCE [LARGE SCALE GENOMIC DNA]</scope>
    <source>
        <strain evidence="4 5">PRB2-1</strain>
    </source>
</reference>
<feature type="compositionally biased region" description="Gly residues" evidence="1">
    <location>
        <begin position="2010"/>
        <end position="2021"/>
    </location>
</feature>
<feature type="chain" id="PRO_5047268707" description="Hint domain-containing protein" evidence="2">
    <location>
        <begin position="23"/>
        <end position="2450"/>
    </location>
</feature>
<feature type="region of interest" description="Disordered" evidence="1">
    <location>
        <begin position="1884"/>
        <end position="1903"/>
    </location>
</feature>
<dbReference type="SUPFAM" id="SSF51294">
    <property type="entry name" value="Hedgehog/intein (Hint) domain"/>
    <property type="match status" value="1"/>
</dbReference>
<dbReference type="Pfam" id="PF07591">
    <property type="entry name" value="PT-HINT"/>
    <property type="match status" value="1"/>
</dbReference>
<keyword evidence="2" id="KW-0732">Signal</keyword>
<feature type="region of interest" description="Disordered" evidence="1">
    <location>
        <begin position="112"/>
        <end position="154"/>
    </location>
</feature>
<dbReference type="PANTHER" id="PTHR32305:SF17">
    <property type="entry name" value="TRNA NUCLEASE WAPA"/>
    <property type="match status" value="1"/>
</dbReference>
<evidence type="ECO:0000313" key="4">
    <source>
        <dbReference type="EMBL" id="NJP45599.1"/>
    </source>
</evidence>
<evidence type="ECO:0000256" key="1">
    <source>
        <dbReference type="SAM" id="MobiDB-lite"/>
    </source>
</evidence>
<evidence type="ECO:0000313" key="5">
    <source>
        <dbReference type="Proteomes" id="UP000734511"/>
    </source>
</evidence>
<feature type="signal peptide" evidence="2">
    <location>
        <begin position="1"/>
        <end position="22"/>
    </location>
</feature>
<evidence type="ECO:0000259" key="3">
    <source>
        <dbReference type="SMART" id="SM00306"/>
    </source>
</evidence>
<dbReference type="NCBIfam" id="TIGR01643">
    <property type="entry name" value="YD_repeat_2x"/>
    <property type="match status" value="2"/>
</dbReference>
<feature type="domain" description="Hint" evidence="3">
    <location>
        <begin position="2186"/>
        <end position="2287"/>
    </location>
</feature>
<comment type="caution">
    <text evidence="4">The sequence shown here is derived from an EMBL/GenBank/DDBJ whole genome shotgun (WGS) entry which is preliminary data.</text>
</comment>
<feature type="region of interest" description="Disordered" evidence="1">
    <location>
        <begin position="21"/>
        <end position="75"/>
    </location>
</feature>
<dbReference type="InterPro" id="IPR036844">
    <property type="entry name" value="Hint_dom_sf"/>
</dbReference>
<dbReference type="CDD" id="cd00081">
    <property type="entry name" value="Hint"/>
    <property type="match status" value="1"/>
</dbReference>
<feature type="compositionally biased region" description="Polar residues" evidence="1">
    <location>
        <begin position="1717"/>
        <end position="1727"/>
    </location>
</feature>
<feature type="compositionally biased region" description="Pro residues" evidence="1">
    <location>
        <begin position="56"/>
        <end position="67"/>
    </location>
</feature>
<dbReference type="InterPro" id="IPR006530">
    <property type="entry name" value="YD"/>
</dbReference>
<feature type="region of interest" description="Disordered" evidence="1">
    <location>
        <begin position="1717"/>
        <end position="1759"/>
    </location>
</feature>
<sequence>MTDVLTVLATVAALLGPVTAEATGQPADPHKVWSPPGTPLPRTPSVPGTPLAAPTPTAPDRPVPPEWAGPAATAAATATGTATLDMPAATGTTRPQPARAGKLGVWVRPTAAPTTTVRPGTGTPAATGTAATGTAARGSAATGAAGPQGATAAPATPAPAAVRAAPAAAGTALTVDAVPAATAAATGYHGPVVALSRATAGAAGAVEVGLDVSALDAAYGGDAAARSRLLALPPCALTTPQAPGCAAATPLPSRYDPATHRLTADIALPATTTTAATSAATAADGLVVAADTTPAGGAGNYAATSLNPSAAWTAGSANGGFGYSYPLQLPPAPGGDTPAVALTYDSSSVDGLTSATNSQSSWIGDGWDYSPGYVERSFKGCDDDGIAHSSDMCWGGDSVTLSLDGQSGRLVHDDKNPALWRLQDDDGSKVEFLTGATNGTPTGEYVKVSTSSGNVYYFGLNHLPGGDGTDPATDSAWTEPVYSPKSTDPCHDAAKGDASWCQTAWRFNLDYAVDAHGNLTTYTYRPETNYYERGAGQNNGTGTLTPYIRGGALTGIAYGVRLPDEVAAKGTLKAPARVVFTPAAEGRCSTDGGYTCAGATLGKDNSSHWPDVPYDQNCDKGATACKNYGESFWSNLRLKTITTQWLSGGTYKDIDSYDLTQHFPDPQDGAKPGMWLDSIVRTGHDGADLPLPPVTFTPVELPNRVDGTDLVPAPAIFNRPRIQRITTETGEQFQVDYRLPACSRLQKTMPASAATDTMACYNVKWYPPGSQYGADPVSDWFNRYQVDSVSENDPVGHTPSVTTSYAYGPAAWHYDDSELADPKTRTWDDFRGFASVTAVVGDGEDGPRSQTVTHYLQGMDGDDNGAGGHRTVTVKDSLGDTITDSDWLSGQVYETDTYDKAGGTVVAYDVSTSTASDPTATHVRGSSLPALTARYLGVRTVATARARKKNGAWQTVTTTTTNDPGHANRTLTSDQVADGLPEQCTRASYATGPSPLVTGLSDETLVVSGASACTAEPTAANTVSDKRTLFDNKPFGQAGATGNATALQVLDHYDTAGNPVYATTGTSGYDAYGRTVSATDPNATDAAHPAGATTTTSYDSAHPGELTSTVTVLSPAPGSTTPWKSVTTLDPARDLSLTSSDINAKVTTAAYDPLGRLTKVWNAGRTTAQNPSTVYVYAVNGTKGPSSVTTRTLTSDTPVYTTSVSVFDGFGRQIQQQATPGISAYHGRVLTTTLYDSQGRIRETQAPRYDDTAPPGTVPSLADEAHVPGSTSTDYDGLGRPVASVFSAYAVQQWKTTTAYPGIDETDVTPPKGGTPTTTITDALGRTSQLWQYRTPTATGTATDADVTTYTYHPDGSPAGQTDATTKNTWTHTLDLRGRETAATDPDTGRTTTAYDADGHVTSVTDARGVTLSYDYDLIGRQTAEYATTPPATAKKQIGAWTYDGIDGAKGQPVAATRYDGGDPAKAYTSTVTGYDSAYRPTGTTVSLPASEGALAGPFTTTTTYNQLTGALASTRTDARGNLPAETVSYSYDPDGALLGFGSSAAVYDLSSDYDAFGRPVRTTVNPWGTEIVATDTYDQSTGNLLSTYLDKQTSGTGAVQQTTYTRNAAGQTTAIRNIADNTPAQTDLQCFGYDHLGRLTTAWTDTGGLTTAPQPSVPGIGGCTDTTPTSGAAAGRTTVGGPAPYWTSYGYDATGNRTQLVRHDTTGDTAKDVTTSQVFAPAGQQNTPTTAADTGGGTGGPHALLTTTSTGPGNPGPTSYQYDALGDTTAVSGTTGTSTLTWDAEDELATVTTAGTTGTTSYVYDAAGNQLLRRNPGRTTLDLGSDELTLDTATGAVTDVRTYELPDGLSAVRQAPGTAGLTWQLSDDHGTATLALDAGTLTETRRPTDPFGNPRGTQPTTWAGDHGFVGGTADPVTGLTNLGAREYQPATGRFLNPDPLLDTGRPQQWNGYAYADDDPVGLSDPGGTDPAGTQNTCLYDQSECGPHPGGGKDTPPRCDGFLMCGGGGSSSSGGSGGSGGGHHKGKPKRVGGFTVGTAQDGQPTLDGIRVPTVTELYRMDPYAPDRSYSQQLQDWAHGKCDNSTDVPGVTAFCKDAHAAGLLGDDSGIKLTWADLDPIGVIDTYNCVRHGKSCGSAAVDVGMDLLFQSESKDAAKIAERAAAKAAEDVAEGDGAKALEEFLKCASNSFPGDTPVLLASGTTEPIDDLAVGDTVLATDPLTGTTAPHQVTRVIKTLTDTDFTDLTISTPAGPTVLTSTRHHPYWDVTRNRWADAADIRPGDRLRTADGRTAQVTGVRDYTGHIVTYNLTVDALHTYYVVAGGTPVLVHNNSCGNPVRIRAGQQAAGGSYKLSKAELKFVGDLMARKPNLQVFRTDGKASMGDFLVIDRSDPRSAVGWVVELKTSHGGFPGEQFRNAGSLRSLYGLSQLRTVAGTPSEVLESLSVGRGSWN</sequence>
<protein>
    <recommendedName>
        <fullName evidence="3">Hint domain-containing protein</fullName>
    </recommendedName>
</protein>
<dbReference type="Gene3D" id="2.170.16.10">
    <property type="entry name" value="Hedgehog/Intein (Hint) domain"/>
    <property type="match status" value="1"/>
</dbReference>
<dbReference type="Gene3D" id="2.180.10.10">
    <property type="entry name" value="RHS repeat-associated core"/>
    <property type="match status" value="2"/>
</dbReference>
<feature type="region of interest" description="Disordered" evidence="1">
    <location>
        <begin position="1245"/>
        <end position="1275"/>
    </location>
</feature>
<dbReference type="Proteomes" id="UP000734511">
    <property type="component" value="Unassembled WGS sequence"/>
</dbReference>
<feature type="region of interest" description="Disordered" evidence="1">
    <location>
        <begin position="2010"/>
        <end position="2047"/>
    </location>
</feature>
<dbReference type="NCBIfam" id="TIGR03696">
    <property type="entry name" value="Rhs_assc_core"/>
    <property type="match status" value="1"/>
</dbReference>
<dbReference type="InterPro" id="IPR050708">
    <property type="entry name" value="T6SS_VgrG/RHS"/>
</dbReference>
<dbReference type="EMBL" id="JAATEJ010000016">
    <property type="protein sequence ID" value="NJP45599.1"/>
    <property type="molecule type" value="Genomic_DNA"/>
</dbReference>
<dbReference type="PANTHER" id="PTHR32305">
    <property type="match status" value="1"/>
</dbReference>
<evidence type="ECO:0000256" key="2">
    <source>
        <dbReference type="SAM" id="SignalP"/>
    </source>
</evidence>
<name>A0ABX0ZV22_9ACTN</name>
<gene>
    <name evidence="4" type="ORF">HCN08_19645</name>
</gene>
<feature type="compositionally biased region" description="Low complexity" evidence="1">
    <location>
        <begin position="1742"/>
        <end position="1759"/>
    </location>
</feature>